<dbReference type="PANTHER" id="PTHR34978:SF3">
    <property type="entry name" value="SLR0241 PROTEIN"/>
    <property type="match status" value="1"/>
</dbReference>
<dbReference type="RefSeq" id="WP_305993714.1">
    <property type="nucleotide sequence ID" value="NZ_JAVAMP010000014.1"/>
</dbReference>
<protein>
    <submittedName>
        <fullName evidence="3">M56 family metallopeptidase</fullName>
    </submittedName>
</protein>
<feature type="domain" description="Peptidase M56" evidence="2">
    <location>
        <begin position="11"/>
        <end position="316"/>
    </location>
</feature>
<name>A0ABT9J481_9BACL</name>
<gene>
    <name evidence="3" type="ORF">Q5Y73_20145</name>
</gene>
<proteinExistence type="predicted"/>
<feature type="transmembrane region" description="Helical" evidence="1">
    <location>
        <begin position="285"/>
        <end position="305"/>
    </location>
</feature>
<feature type="transmembrane region" description="Helical" evidence="1">
    <location>
        <begin position="326"/>
        <end position="348"/>
    </location>
</feature>
<evidence type="ECO:0000259" key="2">
    <source>
        <dbReference type="Pfam" id="PF05569"/>
    </source>
</evidence>
<organism evidence="3 4">
    <name type="scientific">Chengkuizengella axinellae</name>
    <dbReference type="NCBI Taxonomy" id="3064388"/>
    <lineage>
        <taxon>Bacteria</taxon>
        <taxon>Bacillati</taxon>
        <taxon>Bacillota</taxon>
        <taxon>Bacilli</taxon>
        <taxon>Bacillales</taxon>
        <taxon>Paenibacillaceae</taxon>
        <taxon>Chengkuizengella</taxon>
    </lineage>
</organism>
<feature type="transmembrane region" description="Helical" evidence="1">
    <location>
        <begin position="126"/>
        <end position="145"/>
    </location>
</feature>
<dbReference type="PANTHER" id="PTHR34978">
    <property type="entry name" value="POSSIBLE SENSOR-TRANSDUCER PROTEIN BLAR"/>
    <property type="match status" value="1"/>
</dbReference>
<sequence length="618" mass="71634">MNLTYIFNHILYLSFMGSVVIGIILFTKFIFKDKLNARWHYYIWLILIIRLIIPYTPESSLSIYNILPQQQQQSEPVKNNIVNTKVENESPLITNSDEIYEYQMALNNINMNRSIHEEFSYYEKLGFIWIIGMIIMLLTILYSNVRFQKKLSLQQMCEDHDTLLLLEWCKKTLNIKTNVAIIYDDTIKTPSIVGMLRPKLLIPKKMVNQLSKYEMKYVLLHELTHLKRKDIFINWITIIVQANYWFNPLVWYAFYKMRADCEVACDAYVLSHLKKSEHVEYGKTIINVLAAISRPNFIPVAVGMSNHKSNLKRRIWRIKMFKRTSWKWSIMAVVLAVGIGVVGLTNALGESDLDSDQDDPIDMQNTAGSDDIELDILTIEGKKVIRTEGSRSESGYIDYIFIKFTKDIDPSSLLKEFFTVEGYQIEDIHFRQEINEEREKQLLAGDGAYSRSEIREEDYEDVRTDVIIWITNDSEIPNGNETPKVTIAKQALKDMDGNPFVGIQDMIPYDNIGPFATYINNASFTEGGSTESHIEGRLMFDVRREFDVDHYEVTVYDEEYNMVEKSTAKVYANGSENYSIDIEFPNRTSPFNIYITPFDESGNRGTGTGLNINLNQTE</sequence>
<evidence type="ECO:0000313" key="3">
    <source>
        <dbReference type="EMBL" id="MDP5276409.1"/>
    </source>
</evidence>
<dbReference type="Proteomes" id="UP001231941">
    <property type="component" value="Unassembled WGS sequence"/>
</dbReference>
<dbReference type="Pfam" id="PF05569">
    <property type="entry name" value="Peptidase_M56"/>
    <property type="match status" value="1"/>
</dbReference>
<dbReference type="InterPro" id="IPR052173">
    <property type="entry name" value="Beta-lactam_resp_regulator"/>
</dbReference>
<dbReference type="CDD" id="cd07341">
    <property type="entry name" value="M56_BlaR1_MecR1_like"/>
    <property type="match status" value="1"/>
</dbReference>
<feature type="transmembrane region" description="Helical" evidence="1">
    <location>
        <begin position="39"/>
        <end position="57"/>
    </location>
</feature>
<dbReference type="InterPro" id="IPR008756">
    <property type="entry name" value="Peptidase_M56"/>
</dbReference>
<evidence type="ECO:0000313" key="4">
    <source>
        <dbReference type="Proteomes" id="UP001231941"/>
    </source>
</evidence>
<keyword evidence="4" id="KW-1185">Reference proteome</keyword>
<feature type="transmembrane region" description="Helical" evidence="1">
    <location>
        <begin position="6"/>
        <end position="27"/>
    </location>
</feature>
<feature type="transmembrane region" description="Helical" evidence="1">
    <location>
        <begin position="232"/>
        <end position="254"/>
    </location>
</feature>
<keyword evidence="1" id="KW-1133">Transmembrane helix</keyword>
<comment type="caution">
    <text evidence="3">The sequence shown here is derived from an EMBL/GenBank/DDBJ whole genome shotgun (WGS) entry which is preliminary data.</text>
</comment>
<keyword evidence="1" id="KW-0812">Transmembrane</keyword>
<keyword evidence="1" id="KW-0472">Membrane</keyword>
<reference evidence="3 4" key="1">
    <citation type="submission" date="2023-08" db="EMBL/GenBank/DDBJ databases">
        <authorList>
            <person name="Park J.-S."/>
        </authorList>
    </citation>
    <scope>NUCLEOTIDE SEQUENCE [LARGE SCALE GENOMIC DNA]</scope>
    <source>
        <strain evidence="3 4">2205SS18-9</strain>
    </source>
</reference>
<dbReference type="EMBL" id="JAVAMP010000014">
    <property type="protein sequence ID" value="MDP5276409.1"/>
    <property type="molecule type" value="Genomic_DNA"/>
</dbReference>
<evidence type="ECO:0000256" key="1">
    <source>
        <dbReference type="SAM" id="Phobius"/>
    </source>
</evidence>
<accession>A0ABT9J481</accession>